<comment type="caution">
    <text evidence="3">The sequence shown here is derived from an EMBL/GenBank/DDBJ whole genome shotgun (WGS) entry which is preliminary data.</text>
</comment>
<dbReference type="InterPro" id="IPR013096">
    <property type="entry name" value="Cupin_2"/>
</dbReference>
<dbReference type="InterPro" id="IPR001387">
    <property type="entry name" value="Cro/C1-type_HTH"/>
</dbReference>
<dbReference type="PROSITE" id="PS50943">
    <property type="entry name" value="HTH_CROC1"/>
    <property type="match status" value="1"/>
</dbReference>
<dbReference type="EMBL" id="SACL01000018">
    <property type="protein sequence ID" value="RVT89597.1"/>
    <property type="molecule type" value="Genomic_DNA"/>
</dbReference>
<dbReference type="SUPFAM" id="SSF47413">
    <property type="entry name" value="lambda repressor-like DNA-binding domains"/>
    <property type="match status" value="1"/>
</dbReference>
<evidence type="ECO:0000256" key="1">
    <source>
        <dbReference type="ARBA" id="ARBA00023125"/>
    </source>
</evidence>
<evidence type="ECO:0000313" key="4">
    <source>
        <dbReference type="Proteomes" id="UP000282957"/>
    </source>
</evidence>
<dbReference type="GO" id="GO:0005829">
    <property type="term" value="C:cytosol"/>
    <property type="evidence" value="ECO:0007669"/>
    <property type="project" value="TreeGrafter"/>
</dbReference>
<dbReference type="InterPro" id="IPR014710">
    <property type="entry name" value="RmlC-like_jellyroll"/>
</dbReference>
<dbReference type="InterPro" id="IPR011051">
    <property type="entry name" value="RmlC_Cupin_sf"/>
</dbReference>
<dbReference type="GO" id="GO:0003700">
    <property type="term" value="F:DNA-binding transcription factor activity"/>
    <property type="evidence" value="ECO:0007669"/>
    <property type="project" value="TreeGrafter"/>
</dbReference>
<reference evidence="3 4" key="1">
    <citation type="submission" date="2019-01" db="EMBL/GenBank/DDBJ databases">
        <authorList>
            <person name="Chen W.-M."/>
        </authorList>
    </citation>
    <scope>NUCLEOTIDE SEQUENCE [LARGE SCALE GENOMIC DNA]</scope>
    <source>
        <strain evidence="3 4">CCP-6</strain>
    </source>
</reference>
<keyword evidence="4" id="KW-1185">Reference proteome</keyword>
<dbReference type="InterPro" id="IPR050807">
    <property type="entry name" value="TransReg_Diox_bact_type"/>
</dbReference>
<dbReference type="SMART" id="SM00530">
    <property type="entry name" value="HTH_XRE"/>
    <property type="match status" value="1"/>
</dbReference>
<dbReference type="InterPro" id="IPR010982">
    <property type="entry name" value="Lambda_DNA-bd_dom_sf"/>
</dbReference>
<dbReference type="CDD" id="cd02209">
    <property type="entry name" value="cupin_XRE_C"/>
    <property type="match status" value="1"/>
</dbReference>
<dbReference type="SUPFAM" id="SSF51182">
    <property type="entry name" value="RmlC-like cupins"/>
    <property type="match status" value="1"/>
</dbReference>
<dbReference type="PANTHER" id="PTHR46797:SF1">
    <property type="entry name" value="METHYLPHOSPHONATE SYNTHASE"/>
    <property type="match status" value="1"/>
</dbReference>
<dbReference type="Gene3D" id="1.10.260.40">
    <property type="entry name" value="lambda repressor-like DNA-binding domains"/>
    <property type="match status" value="1"/>
</dbReference>
<proteinExistence type="predicted"/>
<feature type="domain" description="HTH cro/C1-type" evidence="2">
    <location>
        <begin position="28"/>
        <end position="82"/>
    </location>
</feature>
<sequence>MAVCCYVVFIRIQRTAMTFPSADLGARLRASRLNAGLTLDAVSAATTLSKGYLSRVERGLKAPSLLAIQRLSAALSLTMGELFGETTSDGAVEVTRRQDRQRVAGGGAERLFPTRGGGLDSCVIYPGVDLQPRPDARAHAGEEFVLALAGVIELRFVDRGVVLEAGDCAQFPGHLLPRLRRVGEAAASALVVVSRQAG</sequence>
<evidence type="ECO:0000259" key="2">
    <source>
        <dbReference type="PROSITE" id="PS50943"/>
    </source>
</evidence>
<accession>A0A437LWA4</accession>
<dbReference type="Proteomes" id="UP000282957">
    <property type="component" value="Unassembled WGS sequence"/>
</dbReference>
<protein>
    <submittedName>
        <fullName evidence="3">XRE family transcriptional regulator</fullName>
    </submittedName>
</protein>
<dbReference type="PANTHER" id="PTHR46797">
    <property type="entry name" value="HTH-TYPE TRANSCRIPTIONAL REGULATOR"/>
    <property type="match status" value="1"/>
</dbReference>
<gene>
    <name evidence="3" type="ORF">EOD42_25165</name>
</gene>
<dbReference type="GO" id="GO:0003677">
    <property type="term" value="F:DNA binding"/>
    <property type="evidence" value="ECO:0007669"/>
    <property type="project" value="UniProtKB-KW"/>
</dbReference>
<dbReference type="OrthoDB" id="9814751at2"/>
<dbReference type="Pfam" id="PF07883">
    <property type="entry name" value="Cupin_2"/>
    <property type="match status" value="1"/>
</dbReference>
<evidence type="ECO:0000313" key="3">
    <source>
        <dbReference type="EMBL" id="RVT89597.1"/>
    </source>
</evidence>
<keyword evidence="1" id="KW-0238">DNA-binding</keyword>
<dbReference type="AlphaFoldDB" id="A0A437LWA4"/>
<name>A0A437LWA4_9PROT</name>
<organism evidence="3 4">
    <name type="scientific">Rhodovarius crocodyli</name>
    <dbReference type="NCBI Taxonomy" id="1979269"/>
    <lineage>
        <taxon>Bacteria</taxon>
        <taxon>Pseudomonadati</taxon>
        <taxon>Pseudomonadota</taxon>
        <taxon>Alphaproteobacteria</taxon>
        <taxon>Acetobacterales</taxon>
        <taxon>Roseomonadaceae</taxon>
        <taxon>Rhodovarius</taxon>
    </lineage>
</organism>
<dbReference type="Gene3D" id="2.60.120.10">
    <property type="entry name" value="Jelly Rolls"/>
    <property type="match status" value="1"/>
</dbReference>
<dbReference type="Pfam" id="PF13560">
    <property type="entry name" value="HTH_31"/>
    <property type="match status" value="1"/>
</dbReference>
<dbReference type="CDD" id="cd00093">
    <property type="entry name" value="HTH_XRE"/>
    <property type="match status" value="1"/>
</dbReference>